<dbReference type="EMBL" id="OV121139">
    <property type="protein sequence ID" value="CAH0563004.1"/>
    <property type="molecule type" value="Genomic_DNA"/>
</dbReference>
<dbReference type="Proteomes" id="UP001154078">
    <property type="component" value="Chromosome 8"/>
</dbReference>
<keyword evidence="2" id="KW-1185">Reference proteome</keyword>
<name>A0A9P0FMH3_BRAAE</name>
<organism evidence="1 2">
    <name type="scientific">Brassicogethes aeneus</name>
    <name type="common">Rape pollen beetle</name>
    <name type="synonym">Meligethes aeneus</name>
    <dbReference type="NCBI Taxonomy" id="1431903"/>
    <lineage>
        <taxon>Eukaryota</taxon>
        <taxon>Metazoa</taxon>
        <taxon>Ecdysozoa</taxon>
        <taxon>Arthropoda</taxon>
        <taxon>Hexapoda</taxon>
        <taxon>Insecta</taxon>
        <taxon>Pterygota</taxon>
        <taxon>Neoptera</taxon>
        <taxon>Endopterygota</taxon>
        <taxon>Coleoptera</taxon>
        <taxon>Polyphaga</taxon>
        <taxon>Cucujiformia</taxon>
        <taxon>Nitidulidae</taxon>
        <taxon>Meligethinae</taxon>
        <taxon>Brassicogethes</taxon>
    </lineage>
</organism>
<gene>
    <name evidence="1" type="ORF">MELIAE_LOCUS12011</name>
</gene>
<accession>A0A9P0FMH3</accession>
<evidence type="ECO:0000313" key="1">
    <source>
        <dbReference type="EMBL" id="CAH0563004.1"/>
    </source>
</evidence>
<sequence length="190" mass="21886">MPGSFLSVAGDLGSVSKTTACKTIRRVSLALVNLRDRYTYMPQNNKETLELKSCITNSRSGPGMWLKAMMYGNGVLAIRIRLKLDTAQAIVVASNMSKTLTKEQKVEKRRRQKRLFMQKGRANIYNDPEKHDDLNRNRRAQYKEKKDSGEIKKHKRFKYKSPKSSTGIKINCKNKLRISLMLLRHQKVLL</sequence>
<dbReference type="AlphaFoldDB" id="A0A9P0FMH3"/>
<dbReference type="OrthoDB" id="6590376at2759"/>
<evidence type="ECO:0000313" key="2">
    <source>
        <dbReference type="Proteomes" id="UP001154078"/>
    </source>
</evidence>
<protein>
    <submittedName>
        <fullName evidence="1">Uncharacterized protein</fullName>
    </submittedName>
</protein>
<reference evidence="1" key="1">
    <citation type="submission" date="2021-12" db="EMBL/GenBank/DDBJ databases">
        <authorList>
            <person name="King R."/>
        </authorList>
    </citation>
    <scope>NUCLEOTIDE SEQUENCE</scope>
</reference>
<proteinExistence type="predicted"/>